<sequence length="862" mass="100793">MNRILLAFVITLKCQCARNITKILASILIPHCRLPTLDFECIRSNKGSAKYEVDETVMSLLETLNEMVVLTIDTVFKINEIIPILKSNEPSFLKNLLSMHLYCSNLLRLNKSMKANKGKNMSTENNTSPELGDGKEHNNDDPLITNLDQVLNMILQIDNLLNGFEIRNCDSRNINIIQDNENNANVEIKKQMELLEGLNGCIQSFYEEDSMALDINKDTMVKFNVYDAMLFNLLAGPVAAVNNVIDLDYLPTEEDFIKYLIRAKVKYNINKLDNEAVSIKDMFKQCIQTYDIEVHYNYELSVYGVLLKIIYGKLNKVIDDIISNMNNTSKSPQLYKIYSDSLTALQTIIIDLPIDAFGDINLLSTYGVYQIDGAKQVVENRLQSLSHIILLPEREEFSLVEIVKCITDKRFQQFWWVFNTLHLAETGKQSNYVYGTSLKLASTSIPRDDFNYFFTLRYECQTLKTIYYNFFRINLIIKSFKDSKPKDLRIKKNDRSVFLKVHNYNRILSDHLSELIEVWFENKNLKLGDDLLKILMTIIIRLKNTKYHIDVYNMSSNYEYKLEILNKNIDDLERIGDYIMSLLDNYLIGKCETVNNRKSNYKYFKNNLILNHDIVNSILVFNIPIKQDREVENYRILDNTEKSRNIKYLSKEWYRLLFFVEENQIISSQRLRLIMGHIHFNFNGLVIDITKQIILSKSTFSLSYLVEYVSNFFKSIFSSMYIVLVIIFCDDMVFQEKELINSFQENLINAFTLFKKLGFPDFCNPYINSIKFIRKKLKKRVTEEKVYTRTVGSEIKNLMLTEIEKLGVVNVETTLKVITKKASEDKEFYICFKEMLAEIQDLMNTLRMYEDMHNGKPFNTKK</sequence>
<feature type="region of interest" description="Disordered" evidence="1">
    <location>
        <begin position="116"/>
        <end position="139"/>
    </location>
</feature>
<dbReference type="EMBL" id="OU899037">
    <property type="protein sequence ID" value="CAH1737830.1"/>
    <property type="molecule type" value="Genomic_DNA"/>
</dbReference>
<protein>
    <submittedName>
        <fullName evidence="2">Uncharacterized protein</fullName>
    </submittedName>
</protein>
<reference evidence="2" key="2">
    <citation type="submission" date="2022-10" db="EMBL/GenBank/DDBJ databases">
        <authorList>
            <consortium name="ENA_rothamsted_submissions"/>
            <consortium name="culmorum"/>
            <person name="King R."/>
        </authorList>
    </citation>
    <scope>NUCLEOTIDE SEQUENCE</scope>
</reference>
<evidence type="ECO:0000313" key="2">
    <source>
        <dbReference type="EMBL" id="CAH1737830.1"/>
    </source>
</evidence>
<gene>
    <name evidence="2" type="ORF">APHIGO_LOCUS11271</name>
</gene>
<feature type="compositionally biased region" description="Polar residues" evidence="1">
    <location>
        <begin position="119"/>
        <end position="129"/>
    </location>
</feature>
<organism evidence="2 3">
    <name type="scientific">Aphis gossypii</name>
    <name type="common">Cotton aphid</name>
    <dbReference type="NCBI Taxonomy" id="80765"/>
    <lineage>
        <taxon>Eukaryota</taxon>
        <taxon>Metazoa</taxon>
        <taxon>Ecdysozoa</taxon>
        <taxon>Arthropoda</taxon>
        <taxon>Hexapoda</taxon>
        <taxon>Insecta</taxon>
        <taxon>Pterygota</taxon>
        <taxon>Neoptera</taxon>
        <taxon>Paraneoptera</taxon>
        <taxon>Hemiptera</taxon>
        <taxon>Sternorrhyncha</taxon>
        <taxon>Aphidomorpha</taxon>
        <taxon>Aphidoidea</taxon>
        <taxon>Aphididae</taxon>
        <taxon>Aphidini</taxon>
        <taxon>Aphis</taxon>
        <taxon>Aphis</taxon>
    </lineage>
</organism>
<dbReference type="AlphaFoldDB" id="A0A9P0NQT9"/>
<reference evidence="2" key="1">
    <citation type="submission" date="2022-02" db="EMBL/GenBank/DDBJ databases">
        <authorList>
            <person name="King R."/>
        </authorList>
    </citation>
    <scope>NUCLEOTIDE SEQUENCE</scope>
</reference>
<proteinExistence type="predicted"/>
<dbReference type="Proteomes" id="UP001154329">
    <property type="component" value="Chromosome 4"/>
</dbReference>
<evidence type="ECO:0000256" key="1">
    <source>
        <dbReference type="SAM" id="MobiDB-lite"/>
    </source>
</evidence>
<evidence type="ECO:0000313" key="3">
    <source>
        <dbReference type="Proteomes" id="UP001154329"/>
    </source>
</evidence>
<accession>A0A9P0NQT9</accession>
<name>A0A9P0NQT9_APHGO</name>
<keyword evidence="3" id="KW-1185">Reference proteome</keyword>